<dbReference type="AlphaFoldDB" id="A0A4V6N9X0"/>
<name>A0A4V6N9X0_9GAMM</name>
<feature type="transmembrane region" description="Helical" evidence="1">
    <location>
        <begin position="57"/>
        <end position="75"/>
    </location>
</feature>
<gene>
    <name evidence="2" type="ORF">EZM97_32395</name>
</gene>
<evidence type="ECO:0000313" key="2">
    <source>
        <dbReference type="EMBL" id="TCI07298.1"/>
    </source>
</evidence>
<accession>A0A4V6N9X0</accession>
<dbReference type="Proteomes" id="UP000291822">
    <property type="component" value="Unassembled WGS sequence"/>
</dbReference>
<evidence type="ECO:0000313" key="3">
    <source>
        <dbReference type="Proteomes" id="UP000291822"/>
    </source>
</evidence>
<keyword evidence="1" id="KW-0472">Membrane</keyword>
<organism evidence="2 3">
    <name type="scientific">Dyella soli</name>
    <dbReference type="NCBI Taxonomy" id="522319"/>
    <lineage>
        <taxon>Bacteria</taxon>
        <taxon>Pseudomonadati</taxon>
        <taxon>Pseudomonadota</taxon>
        <taxon>Gammaproteobacteria</taxon>
        <taxon>Lysobacterales</taxon>
        <taxon>Rhodanobacteraceae</taxon>
        <taxon>Dyella</taxon>
    </lineage>
</organism>
<dbReference type="EMBL" id="SJTG01000005">
    <property type="protein sequence ID" value="TCI07298.1"/>
    <property type="molecule type" value="Genomic_DNA"/>
</dbReference>
<proteinExistence type="predicted"/>
<feature type="transmembrane region" description="Helical" evidence="1">
    <location>
        <begin position="87"/>
        <end position="109"/>
    </location>
</feature>
<protein>
    <submittedName>
        <fullName evidence="2">Uncharacterized protein</fullName>
    </submittedName>
</protein>
<reference evidence="2 3" key="1">
    <citation type="submission" date="2019-02" db="EMBL/GenBank/DDBJ databases">
        <title>Dyella amyloliquefaciens sp. nov., isolated from forest soil.</title>
        <authorList>
            <person name="Gao Z.-H."/>
            <person name="Qiu L.-H."/>
        </authorList>
    </citation>
    <scope>NUCLEOTIDE SEQUENCE [LARGE SCALE GENOMIC DNA]</scope>
    <source>
        <strain evidence="2 3">KACC 12747</strain>
    </source>
</reference>
<evidence type="ECO:0000256" key="1">
    <source>
        <dbReference type="SAM" id="Phobius"/>
    </source>
</evidence>
<keyword evidence="1" id="KW-0812">Transmembrane</keyword>
<keyword evidence="1" id="KW-1133">Transmembrane helix</keyword>
<feature type="transmembrane region" description="Helical" evidence="1">
    <location>
        <begin position="12"/>
        <end position="37"/>
    </location>
</feature>
<sequence>MSPSVKGGSIAIFLIAVALVVAVQCAYTFGQLYHVAIMVYKSGGWQRRLVSFGQSGVYLYISLAIVIVLAMLSFIKSAGGVSRAKVATAVLIISLINSAVFAALVLLPVSEVVVR</sequence>
<dbReference type="RefSeq" id="WP_131412572.1">
    <property type="nucleotide sequence ID" value="NZ_SJTG01000005.1"/>
</dbReference>
<comment type="caution">
    <text evidence="2">The sequence shown here is derived from an EMBL/GenBank/DDBJ whole genome shotgun (WGS) entry which is preliminary data.</text>
</comment>
<keyword evidence="3" id="KW-1185">Reference proteome</keyword>